<evidence type="ECO:0000256" key="23">
    <source>
        <dbReference type="ARBA" id="ARBA00034000"/>
    </source>
</evidence>
<evidence type="ECO:0000313" key="33">
    <source>
        <dbReference type="Proteomes" id="UP000270626"/>
    </source>
</evidence>
<evidence type="ECO:0000256" key="8">
    <source>
        <dbReference type="ARBA" id="ARBA00022519"/>
    </source>
</evidence>
<dbReference type="NCBIfam" id="TIGR02074">
    <property type="entry name" value="PBP_1a_fam"/>
    <property type="match status" value="1"/>
</dbReference>
<evidence type="ECO:0000256" key="18">
    <source>
        <dbReference type="ARBA" id="ARBA00022989"/>
    </source>
</evidence>
<reference evidence="32 33" key="1">
    <citation type="submission" date="2018-10" db="EMBL/GenBank/DDBJ databases">
        <title>Genomic Encyclopedia of Type Strains, Phase IV (KMG-IV): sequencing the most valuable type-strain genomes for metagenomic binning, comparative biology and taxonomic classification.</title>
        <authorList>
            <person name="Goeker M."/>
        </authorList>
    </citation>
    <scope>NUCLEOTIDE SEQUENCE [LARGE SCALE GENOMIC DNA]</scope>
    <source>
        <strain evidence="32 33">DSM 23841</strain>
    </source>
</reference>
<dbReference type="GO" id="GO:0046677">
    <property type="term" value="P:response to antibiotic"/>
    <property type="evidence" value="ECO:0007669"/>
    <property type="project" value="UniProtKB-KW"/>
</dbReference>
<keyword evidence="9" id="KW-0121">Carboxypeptidase</keyword>
<evidence type="ECO:0000256" key="26">
    <source>
        <dbReference type="ARBA" id="ARBA00060592"/>
    </source>
</evidence>
<keyword evidence="10" id="KW-0645">Protease</keyword>
<feature type="domain" description="Penicillin-binding protein OB-like" evidence="31">
    <location>
        <begin position="320"/>
        <end position="424"/>
    </location>
</feature>
<dbReference type="GO" id="GO:0030288">
    <property type="term" value="C:outer membrane-bounded periplasmic space"/>
    <property type="evidence" value="ECO:0007669"/>
    <property type="project" value="TreeGrafter"/>
</dbReference>
<evidence type="ECO:0000256" key="4">
    <source>
        <dbReference type="ARBA" id="ARBA00007739"/>
    </source>
</evidence>
<comment type="catalytic activity">
    <reaction evidence="25">
        <text>[GlcNAc-(1-&gt;4)-Mur2Ac(oyl-L-Ala-gamma-D-Glu-L-Lys-D-Ala-D-Ala)](n)-di-trans,octa-cis-undecaprenyl diphosphate + beta-D-GlcNAc-(1-&gt;4)-Mur2Ac(oyl-L-Ala-gamma-D-Glu-L-Lys-D-Ala-D-Ala)-di-trans,octa-cis-undecaprenyl diphosphate = [GlcNAc-(1-&gt;4)-Mur2Ac(oyl-L-Ala-gamma-D-Glu-L-Lys-D-Ala-D-Ala)](n+1)-di-trans,octa-cis-undecaprenyl diphosphate + di-trans,octa-cis-undecaprenyl diphosphate + H(+)</text>
        <dbReference type="Rhea" id="RHEA:23708"/>
        <dbReference type="Rhea" id="RHEA-COMP:9602"/>
        <dbReference type="Rhea" id="RHEA-COMP:9603"/>
        <dbReference type="ChEBI" id="CHEBI:15378"/>
        <dbReference type="ChEBI" id="CHEBI:58405"/>
        <dbReference type="ChEBI" id="CHEBI:60033"/>
        <dbReference type="ChEBI" id="CHEBI:78435"/>
        <dbReference type="EC" id="2.4.99.28"/>
    </reaction>
</comment>
<keyword evidence="33" id="KW-1185">Reference proteome</keyword>
<evidence type="ECO:0000256" key="25">
    <source>
        <dbReference type="ARBA" id="ARBA00049902"/>
    </source>
</evidence>
<feature type="compositionally biased region" description="Pro residues" evidence="27">
    <location>
        <begin position="756"/>
        <end position="765"/>
    </location>
</feature>
<dbReference type="InterPro" id="IPR036950">
    <property type="entry name" value="PBP_transglycosylase"/>
</dbReference>
<evidence type="ECO:0000256" key="16">
    <source>
        <dbReference type="ARBA" id="ARBA00022968"/>
    </source>
</evidence>
<keyword evidence="14" id="KW-0378">Hydrolase</keyword>
<keyword evidence="18 28" id="KW-1133">Transmembrane helix</keyword>
<evidence type="ECO:0000259" key="31">
    <source>
        <dbReference type="Pfam" id="PF17092"/>
    </source>
</evidence>
<dbReference type="OrthoDB" id="9766909at2"/>
<keyword evidence="16" id="KW-0735">Signal-anchor</keyword>
<dbReference type="GO" id="GO:0006508">
    <property type="term" value="P:proteolysis"/>
    <property type="evidence" value="ECO:0007669"/>
    <property type="project" value="UniProtKB-KW"/>
</dbReference>
<dbReference type="EMBL" id="RBXP01000014">
    <property type="protein sequence ID" value="RKT58633.1"/>
    <property type="molecule type" value="Genomic_DNA"/>
</dbReference>
<evidence type="ECO:0000256" key="24">
    <source>
        <dbReference type="ARBA" id="ARBA00044770"/>
    </source>
</evidence>
<gene>
    <name evidence="32" type="ORF">DFR40_1654</name>
</gene>
<keyword evidence="17" id="KW-0573">Peptidoglycan synthesis</keyword>
<feature type="domain" description="Glycosyl transferase family 51" evidence="30">
    <location>
        <begin position="59"/>
        <end position="234"/>
    </location>
</feature>
<dbReference type="GO" id="GO:0008360">
    <property type="term" value="P:regulation of cell shape"/>
    <property type="evidence" value="ECO:0007669"/>
    <property type="project" value="UniProtKB-KW"/>
</dbReference>
<keyword evidence="20" id="KW-0046">Antibiotic resistance</keyword>
<feature type="domain" description="Penicillin-binding protein transpeptidase" evidence="29">
    <location>
        <begin position="427"/>
        <end position="672"/>
    </location>
</feature>
<comment type="subcellular location">
    <subcellularLocation>
        <location evidence="1">Cell inner membrane</location>
        <topology evidence="1">Single-pass type II membrane protein</topology>
    </subcellularLocation>
</comment>
<dbReference type="PANTHER" id="PTHR32282:SF27">
    <property type="entry name" value="PENICILLIN-BINDING PROTEIN 1A"/>
    <property type="match status" value="1"/>
</dbReference>
<evidence type="ECO:0000256" key="10">
    <source>
        <dbReference type="ARBA" id="ARBA00022670"/>
    </source>
</evidence>
<keyword evidence="22" id="KW-0961">Cell wall biogenesis/degradation</keyword>
<dbReference type="SUPFAM" id="SSF53955">
    <property type="entry name" value="Lysozyme-like"/>
    <property type="match status" value="1"/>
</dbReference>
<evidence type="ECO:0000256" key="6">
    <source>
        <dbReference type="ARBA" id="ARBA00018638"/>
    </source>
</evidence>
<evidence type="ECO:0000313" key="32">
    <source>
        <dbReference type="EMBL" id="RKT58633.1"/>
    </source>
</evidence>
<keyword evidence="11" id="KW-0328">Glycosyltransferase</keyword>
<dbReference type="GO" id="GO:0009252">
    <property type="term" value="P:peptidoglycan biosynthetic process"/>
    <property type="evidence" value="ECO:0007669"/>
    <property type="project" value="UniProtKB-UniPathway"/>
</dbReference>
<proteinExistence type="inferred from homology"/>
<evidence type="ECO:0000256" key="27">
    <source>
        <dbReference type="SAM" id="MobiDB-lite"/>
    </source>
</evidence>
<keyword evidence="19 28" id="KW-0472">Membrane</keyword>
<evidence type="ECO:0000256" key="5">
    <source>
        <dbReference type="ARBA" id="ARBA00012448"/>
    </source>
</evidence>
<evidence type="ECO:0000256" key="2">
    <source>
        <dbReference type="ARBA" id="ARBA00004752"/>
    </source>
</evidence>
<comment type="pathway">
    <text evidence="2">Cell wall biogenesis; peptidoglycan biosynthesis.</text>
</comment>
<dbReference type="EC" id="2.4.99.28" evidence="24"/>
<dbReference type="GO" id="GO:0008658">
    <property type="term" value="F:penicillin binding"/>
    <property type="evidence" value="ECO:0007669"/>
    <property type="project" value="InterPro"/>
</dbReference>
<evidence type="ECO:0000256" key="17">
    <source>
        <dbReference type="ARBA" id="ARBA00022984"/>
    </source>
</evidence>
<dbReference type="GO" id="GO:0008955">
    <property type="term" value="F:peptidoglycan glycosyltransferase activity"/>
    <property type="evidence" value="ECO:0007669"/>
    <property type="project" value="UniProtKB-EC"/>
</dbReference>
<evidence type="ECO:0000256" key="11">
    <source>
        <dbReference type="ARBA" id="ARBA00022676"/>
    </source>
</evidence>
<dbReference type="PANTHER" id="PTHR32282">
    <property type="entry name" value="BINDING PROTEIN TRANSPEPTIDASE, PUTATIVE-RELATED"/>
    <property type="match status" value="1"/>
</dbReference>
<dbReference type="EC" id="3.4.16.4" evidence="5"/>
<evidence type="ECO:0000256" key="9">
    <source>
        <dbReference type="ARBA" id="ARBA00022645"/>
    </source>
</evidence>
<evidence type="ECO:0000256" key="15">
    <source>
        <dbReference type="ARBA" id="ARBA00022960"/>
    </source>
</evidence>
<feature type="region of interest" description="Disordered" evidence="27">
    <location>
        <begin position="716"/>
        <end position="786"/>
    </location>
</feature>
<evidence type="ECO:0000259" key="29">
    <source>
        <dbReference type="Pfam" id="PF00905"/>
    </source>
</evidence>
<evidence type="ECO:0000256" key="20">
    <source>
        <dbReference type="ARBA" id="ARBA00023251"/>
    </source>
</evidence>
<comment type="caution">
    <text evidence="32">The sequence shown here is derived from an EMBL/GenBank/DDBJ whole genome shotgun (WGS) entry which is preliminary data.</text>
</comment>
<dbReference type="SUPFAM" id="SSF56601">
    <property type="entry name" value="beta-lactamase/transpeptidase-like"/>
    <property type="match status" value="1"/>
</dbReference>
<comment type="similarity">
    <text evidence="3">In the C-terminal section; belongs to the transpeptidase family.</text>
</comment>
<dbReference type="GO" id="GO:0005886">
    <property type="term" value="C:plasma membrane"/>
    <property type="evidence" value="ECO:0007669"/>
    <property type="project" value="UniProtKB-SubCell"/>
</dbReference>
<keyword evidence="7" id="KW-1003">Cell membrane</keyword>
<evidence type="ECO:0000256" key="19">
    <source>
        <dbReference type="ARBA" id="ARBA00023136"/>
    </source>
</evidence>
<dbReference type="Pfam" id="PF17092">
    <property type="entry name" value="PCB_OB"/>
    <property type="match status" value="1"/>
</dbReference>
<keyword evidence="13 28" id="KW-0812">Transmembrane</keyword>
<dbReference type="FunFam" id="1.10.3810.10:FF:000003">
    <property type="entry name" value="Penicillin-binding protein 1a"/>
    <property type="match status" value="1"/>
</dbReference>
<evidence type="ECO:0000256" key="7">
    <source>
        <dbReference type="ARBA" id="ARBA00022475"/>
    </source>
</evidence>
<feature type="transmembrane region" description="Helical" evidence="28">
    <location>
        <begin position="12"/>
        <end position="34"/>
    </location>
</feature>
<evidence type="ECO:0000256" key="13">
    <source>
        <dbReference type="ARBA" id="ARBA00022692"/>
    </source>
</evidence>
<evidence type="ECO:0000259" key="30">
    <source>
        <dbReference type="Pfam" id="PF00912"/>
    </source>
</evidence>
<dbReference type="InterPro" id="IPR031376">
    <property type="entry name" value="PCB_OB"/>
</dbReference>
<dbReference type="AlphaFoldDB" id="A0A495WCZ5"/>
<sequence length="786" mass="86265">MPSAFRLLAYPLAALAGLIAISIAMIAIIIALAYPNLPSLEVLTDYRPKIPLRVYTADGHLIGEFGEERRAVVAIGEVPDIMKHAILAAEDDRFYQHMGIDYTGIMRAAASNLLSGGKKQGASTITQQVARNFFLTSEKTYTRKLYEALLSLKIESNLNKDQILELYINQIFLGQRAYGFGAAAQIYFGKSLQSISIAEAAMLAGLPKAPSAYNPIANPRRARIRQQYVLRRMHELSYINDAQYESALKEPLVIKRELSEFAVNAEFVAEMARQIAAESFPEDVYTRGMKVYTTLIKAEQEAAYRSLRKGVLDYDRRNGYRGAESYLNMKEISSEHDEAIDVLMQDISDAGDLRPALVMQADRQKIEAYVKGGEMITLTGDTLKFAARMLDEQAPPNKRIKRGAIIRVVKDEAGKWQISQMPEVESAFVAVSPEDGAIRALVGGFDFNRNKFNHVTQAWRQPGSSFKPFIYSAALEKGFHPGSMIADEPIVISAGETGSQAWQPKNYDGKYDGPMSMRTALAKSKNMVSIRLLQAIGTQYAQDYVSRFGFDPDKHPPYLTMALGAGSVTPWQMVSAYAIFANGGYRVMPYIVREIRDEKNQVVAVANVPHAGDEAHRAIDARNAYLSDSMMRDVTLFGTAARASGQLKRRDLAGKTGTTNEYVDAWFCGYQMTVAGCAWVGYDQPRKLGSRETGGVAAMPIWIGYMATALRNVPQQTPEMPEGLSLATDGSGSGNLVYSENLTKPPPELSGATPETAPPSGPGTPSPAATQPAGWPAELRHLSGPN</sequence>
<dbReference type="GO" id="GO:0071555">
    <property type="term" value="P:cell wall organization"/>
    <property type="evidence" value="ECO:0007669"/>
    <property type="project" value="UniProtKB-KW"/>
</dbReference>
<dbReference type="Gene3D" id="3.40.710.10">
    <property type="entry name" value="DD-peptidase/beta-lactamase superfamily"/>
    <property type="match status" value="2"/>
</dbReference>
<evidence type="ECO:0000256" key="28">
    <source>
        <dbReference type="SAM" id="Phobius"/>
    </source>
</evidence>
<dbReference type="InterPro" id="IPR012338">
    <property type="entry name" value="Beta-lactam/transpept-like"/>
</dbReference>
<evidence type="ECO:0000256" key="22">
    <source>
        <dbReference type="ARBA" id="ARBA00023316"/>
    </source>
</evidence>
<comment type="similarity">
    <text evidence="4">In the N-terminal section; belongs to the glycosyltransferase 51 family.</text>
</comment>
<accession>A0A495WCZ5</accession>
<evidence type="ECO:0000256" key="1">
    <source>
        <dbReference type="ARBA" id="ARBA00004249"/>
    </source>
</evidence>
<comment type="pathway">
    <text evidence="26">Glycan biosynthesis.</text>
</comment>
<evidence type="ECO:0000256" key="12">
    <source>
        <dbReference type="ARBA" id="ARBA00022679"/>
    </source>
</evidence>
<keyword evidence="21" id="KW-0511">Multifunctional enzyme</keyword>
<organism evidence="32 33">
    <name type="scientific">Azonexus fungiphilus</name>
    <dbReference type="NCBI Taxonomy" id="146940"/>
    <lineage>
        <taxon>Bacteria</taxon>
        <taxon>Pseudomonadati</taxon>
        <taxon>Pseudomonadota</taxon>
        <taxon>Betaproteobacteria</taxon>
        <taxon>Rhodocyclales</taxon>
        <taxon>Azonexaceae</taxon>
        <taxon>Azonexus</taxon>
    </lineage>
</organism>
<dbReference type="InterPro" id="IPR001460">
    <property type="entry name" value="PCN-bd_Tpept"/>
</dbReference>
<dbReference type="Pfam" id="PF00905">
    <property type="entry name" value="Transpeptidase"/>
    <property type="match status" value="1"/>
</dbReference>
<evidence type="ECO:0000256" key="14">
    <source>
        <dbReference type="ARBA" id="ARBA00022801"/>
    </source>
</evidence>
<evidence type="ECO:0000256" key="21">
    <source>
        <dbReference type="ARBA" id="ARBA00023268"/>
    </source>
</evidence>
<evidence type="ECO:0000256" key="3">
    <source>
        <dbReference type="ARBA" id="ARBA00007090"/>
    </source>
</evidence>
<protein>
    <recommendedName>
        <fullName evidence="6">Penicillin-binding protein 1A</fullName>
        <ecNumber evidence="24">2.4.99.28</ecNumber>
        <ecNumber evidence="5">3.4.16.4</ecNumber>
    </recommendedName>
</protein>
<keyword evidence="15" id="KW-0133">Cell shape</keyword>
<dbReference type="Pfam" id="PF00912">
    <property type="entry name" value="Transgly"/>
    <property type="match status" value="1"/>
</dbReference>
<dbReference type="GO" id="GO:0009002">
    <property type="term" value="F:serine-type D-Ala-D-Ala carboxypeptidase activity"/>
    <property type="evidence" value="ECO:0007669"/>
    <property type="project" value="UniProtKB-EC"/>
</dbReference>
<dbReference type="InterPro" id="IPR023346">
    <property type="entry name" value="Lysozyme-like_dom_sf"/>
</dbReference>
<feature type="compositionally biased region" description="Polar residues" evidence="27">
    <location>
        <begin position="728"/>
        <end position="742"/>
    </location>
</feature>
<dbReference type="RefSeq" id="WP_121457998.1">
    <property type="nucleotide sequence ID" value="NZ_RBXP01000014.1"/>
</dbReference>
<dbReference type="Proteomes" id="UP000270626">
    <property type="component" value="Unassembled WGS sequence"/>
</dbReference>
<keyword evidence="8" id="KW-0997">Cell inner membrane</keyword>
<keyword evidence="12" id="KW-0808">Transferase</keyword>
<dbReference type="InterPro" id="IPR001264">
    <property type="entry name" value="Glyco_trans_51"/>
</dbReference>
<dbReference type="UniPathway" id="UPA00219"/>
<name>A0A495WCZ5_9RHOO</name>
<dbReference type="InterPro" id="IPR050396">
    <property type="entry name" value="Glycosyltr_51/Transpeptidase"/>
</dbReference>
<comment type="catalytic activity">
    <reaction evidence="23">
        <text>Preferential cleavage: (Ac)2-L-Lys-D-Ala-|-D-Ala. Also transpeptidation of peptidyl-alanyl moieties that are N-acyl substituents of D-alanine.</text>
        <dbReference type="EC" id="3.4.16.4"/>
    </reaction>
</comment>
<dbReference type="Gene3D" id="1.10.3810.10">
    <property type="entry name" value="Biosynthetic peptidoglycan transglycosylase-like"/>
    <property type="match status" value="1"/>
</dbReference>